<feature type="transmembrane region" description="Helical" evidence="6">
    <location>
        <begin position="260"/>
        <end position="284"/>
    </location>
</feature>
<organism evidence="8 9">
    <name type="scientific">Meloidogyne graminicola</name>
    <dbReference type="NCBI Taxonomy" id="189291"/>
    <lineage>
        <taxon>Eukaryota</taxon>
        <taxon>Metazoa</taxon>
        <taxon>Ecdysozoa</taxon>
        <taxon>Nematoda</taxon>
        <taxon>Chromadorea</taxon>
        <taxon>Rhabditida</taxon>
        <taxon>Tylenchina</taxon>
        <taxon>Tylenchomorpha</taxon>
        <taxon>Tylenchoidea</taxon>
        <taxon>Meloidogynidae</taxon>
        <taxon>Meloidogyninae</taxon>
        <taxon>Meloidogyne</taxon>
    </lineage>
</organism>
<name>A0A8S9ZGD4_9BILA</name>
<gene>
    <name evidence="8" type="ORF">Mgra_00008233</name>
</gene>
<feature type="transmembrane region" description="Helical" evidence="6">
    <location>
        <begin position="78"/>
        <end position="100"/>
    </location>
</feature>
<keyword evidence="4 6" id="KW-0472">Membrane</keyword>
<dbReference type="CDD" id="cd14978">
    <property type="entry name" value="7tmA_FMRFamide_R-like"/>
    <property type="match status" value="1"/>
</dbReference>
<feature type="transmembrane region" description="Helical" evidence="6">
    <location>
        <begin position="45"/>
        <end position="66"/>
    </location>
</feature>
<dbReference type="Gene3D" id="1.20.1070.10">
    <property type="entry name" value="Rhodopsin 7-helix transmembrane proteins"/>
    <property type="match status" value="1"/>
</dbReference>
<proteinExistence type="predicted"/>
<evidence type="ECO:0000256" key="5">
    <source>
        <dbReference type="SAM" id="MobiDB-lite"/>
    </source>
</evidence>
<feature type="transmembrane region" description="Helical" evidence="6">
    <location>
        <begin position="15"/>
        <end position="33"/>
    </location>
</feature>
<evidence type="ECO:0000256" key="3">
    <source>
        <dbReference type="ARBA" id="ARBA00022989"/>
    </source>
</evidence>
<feature type="compositionally biased region" description="Polar residues" evidence="5">
    <location>
        <begin position="525"/>
        <end position="550"/>
    </location>
</feature>
<dbReference type="GO" id="GO:0004930">
    <property type="term" value="F:G protein-coupled receptor activity"/>
    <property type="evidence" value="ECO:0007669"/>
    <property type="project" value="InterPro"/>
</dbReference>
<protein>
    <submittedName>
        <fullName evidence="8">G_PROTEIN_RECEP_F1_2 domain-containing protein</fullName>
    </submittedName>
</protein>
<keyword evidence="2 6" id="KW-0812">Transmembrane</keyword>
<evidence type="ECO:0000256" key="1">
    <source>
        <dbReference type="ARBA" id="ARBA00004370"/>
    </source>
</evidence>
<feature type="transmembrane region" description="Helical" evidence="6">
    <location>
        <begin position="112"/>
        <end position="132"/>
    </location>
</feature>
<dbReference type="AlphaFoldDB" id="A0A8S9ZGD4"/>
<dbReference type="Pfam" id="PF00001">
    <property type="entry name" value="7tm_1"/>
    <property type="match status" value="1"/>
</dbReference>
<evidence type="ECO:0000256" key="2">
    <source>
        <dbReference type="ARBA" id="ARBA00022692"/>
    </source>
</evidence>
<keyword evidence="9" id="KW-1185">Reference proteome</keyword>
<feature type="domain" description="G-protein coupled receptors family 1 profile" evidence="7">
    <location>
        <begin position="24"/>
        <end position="363"/>
    </location>
</feature>
<comment type="subcellular location">
    <subcellularLocation>
        <location evidence="1">Membrane</location>
    </subcellularLocation>
</comment>
<reference evidence="8" key="1">
    <citation type="journal article" date="2020" name="Ecol. Evol.">
        <title>Genome structure and content of the rice root-knot nematode (Meloidogyne graminicola).</title>
        <authorList>
            <person name="Phan N.T."/>
            <person name="Danchin E.G.J."/>
            <person name="Klopp C."/>
            <person name="Perfus-Barbeoch L."/>
            <person name="Kozlowski D.K."/>
            <person name="Koutsovoulos G.D."/>
            <person name="Lopez-Roques C."/>
            <person name="Bouchez O."/>
            <person name="Zahm M."/>
            <person name="Besnard G."/>
            <person name="Bellafiore S."/>
        </authorList>
    </citation>
    <scope>NUCLEOTIDE SEQUENCE</scope>
    <source>
        <strain evidence="8">VN-18</strain>
    </source>
</reference>
<sequence length="562" mass="63868">MTATILTPFEAKTTFTNLLFGIISNLLNIIVFLDVEMRQQLVNHFLLVLSISVLPVVVVETDSFFWNDFFPYIIRYSYPLALTAQTSGVYLTVLVSFHRFLGVCHPFKAKRWVSLAPVEFAIVASILFSFAINVPTWLELGVVPCLSSRFKQISRQIQLASFHNMNYILIKKCIAYTVLMYKHYVSVVECVKEATQQQDSQVMSEFHQFVNSSNFILAFILEILFVNYIYCENQGIPNLLKPSSELFKPKFSNSTRDRSITIMLLAIVSLFLLCNGLAFLNSIIESLMLFENDETSINILQLTNQSTSNLLLLNHNLSSIPPNNIHVEFEEDLSQKMIRWFERSVEISNVLITLNSSTSTLVYLIFSSKYRLIFRSLFGLSKRQKINRVALTTAMAARRVVELSLIPEEVESRSRRKNTKATTTDATITTPLNEGSFKSATYSIRERFDSQSSNYSTISSTMNRLSGGYKKTDCSTLSPNPHLSKQKPRKAVMYESQSTVQFTNLASVTISNTNHCDSNHHRLSHYTQKETPSVLYHSNGTKSLTNSESNLRLMDNNDDGIT</sequence>
<evidence type="ECO:0000259" key="7">
    <source>
        <dbReference type="PROSITE" id="PS50262"/>
    </source>
</evidence>
<dbReference type="PROSITE" id="PS50262">
    <property type="entry name" value="G_PROTEIN_RECEP_F1_2"/>
    <property type="match status" value="1"/>
</dbReference>
<dbReference type="PANTHER" id="PTHR46641">
    <property type="entry name" value="FMRFAMIDE RECEPTOR-RELATED"/>
    <property type="match status" value="1"/>
</dbReference>
<dbReference type="PRINTS" id="PR00237">
    <property type="entry name" value="GPCRRHODOPSN"/>
</dbReference>
<dbReference type="InterPro" id="IPR000276">
    <property type="entry name" value="GPCR_Rhodpsn"/>
</dbReference>
<dbReference type="GO" id="GO:0016020">
    <property type="term" value="C:membrane"/>
    <property type="evidence" value="ECO:0007669"/>
    <property type="project" value="UniProtKB-SubCell"/>
</dbReference>
<dbReference type="InterPro" id="IPR052954">
    <property type="entry name" value="GPCR-Ligand_Int"/>
</dbReference>
<keyword evidence="3 6" id="KW-1133">Transmembrane helix</keyword>
<evidence type="ECO:0000313" key="8">
    <source>
        <dbReference type="EMBL" id="KAF7632384.1"/>
    </source>
</evidence>
<accession>A0A8S9ZGD4</accession>
<feature type="transmembrane region" description="Helical" evidence="6">
    <location>
        <begin position="213"/>
        <end position="231"/>
    </location>
</feature>
<evidence type="ECO:0000313" key="9">
    <source>
        <dbReference type="Proteomes" id="UP000605970"/>
    </source>
</evidence>
<dbReference type="EMBL" id="JABEBT010000104">
    <property type="protein sequence ID" value="KAF7632384.1"/>
    <property type="molecule type" value="Genomic_DNA"/>
</dbReference>
<feature type="region of interest" description="Disordered" evidence="5">
    <location>
        <begin position="525"/>
        <end position="562"/>
    </location>
</feature>
<evidence type="ECO:0000256" key="6">
    <source>
        <dbReference type="SAM" id="Phobius"/>
    </source>
</evidence>
<evidence type="ECO:0000256" key="4">
    <source>
        <dbReference type="ARBA" id="ARBA00023136"/>
    </source>
</evidence>
<comment type="caution">
    <text evidence="8">The sequence shown here is derived from an EMBL/GenBank/DDBJ whole genome shotgun (WGS) entry which is preliminary data.</text>
</comment>
<dbReference type="InterPro" id="IPR017452">
    <property type="entry name" value="GPCR_Rhodpsn_7TM"/>
</dbReference>
<dbReference type="PANTHER" id="PTHR46641:SF7">
    <property type="entry name" value="G-PROTEIN COUPLED RECEPTORS FAMILY 1 PROFILE DOMAIN-CONTAINING PROTEIN"/>
    <property type="match status" value="1"/>
</dbReference>
<dbReference type="Proteomes" id="UP000605970">
    <property type="component" value="Unassembled WGS sequence"/>
</dbReference>
<dbReference type="OrthoDB" id="10011262at2759"/>
<dbReference type="SUPFAM" id="SSF81321">
    <property type="entry name" value="Family A G protein-coupled receptor-like"/>
    <property type="match status" value="1"/>
</dbReference>